<proteinExistence type="predicted"/>
<protein>
    <submittedName>
        <fullName evidence="1">Uncharacterized protein</fullName>
    </submittedName>
</protein>
<keyword evidence="2" id="KW-1185">Reference proteome</keyword>
<gene>
    <name evidence="1" type="ORF">BJ138DRAFT_1095850</name>
</gene>
<comment type="caution">
    <text evidence="1">The sequence shown here is derived from an EMBL/GenBank/DDBJ whole genome shotgun (WGS) entry which is preliminary data.</text>
</comment>
<accession>A0ACB7ZU57</accession>
<evidence type="ECO:0000313" key="1">
    <source>
        <dbReference type="EMBL" id="KAH7904394.1"/>
    </source>
</evidence>
<reference evidence="1" key="1">
    <citation type="journal article" date="2021" name="New Phytol.">
        <title>Evolutionary innovations through gain and loss of genes in the ectomycorrhizal Boletales.</title>
        <authorList>
            <person name="Wu G."/>
            <person name="Miyauchi S."/>
            <person name="Morin E."/>
            <person name="Kuo A."/>
            <person name="Drula E."/>
            <person name="Varga T."/>
            <person name="Kohler A."/>
            <person name="Feng B."/>
            <person name="Cao Y."/>
            <person name="Lipzen A."/>
            <person name="Daum C."/>
            <person name="Hundley H."/>
            <person name="Pangilinan J."/>
            <person name="Johnson J."/>
            <person name="Barry K."/>
            <person name="LaButti K."/>
            <person name="Ng V."/>
            <person name="Ahrendt S."/>
            <person name="Min B."/>
            <person name="Choi I.G."/>
            <person name="Park H."/>
            <person name="Plett J.M."/>
            <person name="Magnuson J."/>
            <person name="Spatafora J.W."/>
            <person name="Nagy L.G."/>
            <person name="Henrissat B."/>
            <person name="Grigoriev I.V."/>
            <person name="Yang Z.L."/>
            <person name="Xu J."/>
            <person name="Martin F.M."/>
        </authorList>
    </citation>
    <scope>NUCLEOTIDE SEQUENCE</scope>
    <source>
        <strain evidence="1">ATCC 28755</strain>
    </source>
</reference>
<evidence type="ECO:0000313" key="2">
    <source>
        <dbReference type="Proteomes" id="UP000790377"/>
    </source>
</evidence>
<sequence>MSDSGEGFEIPLPPRRTRCTALVNGKQCECDMYFPPPDGSAPPILCQECMHGRSKHPAELLKGSGGPPSEARSAGTAAANVQSIFNGVIASSRKKAIKIADLPSNQSLKVTKDVARDEILAEFRPAVGSSRIGGSTSRKSSRIDPKLAKSTRQIEKGQQVTVPIWVALVNYLDHGCAHLDKKDIGFNPGWSHDEVEQYLRKLFPQPFECIDNLLLPHIDERPAKGKMAVRAAPWALISKEHGKLSVVPENFPTGSDLNSFKGRKQTGFGGSTVIIGERQINVVISMALTRHSDYQPSEMIFHTPSISRGTQIP</sequence>
<organism evidence="1 2">
    <name type="scientific">Hygrophoropsis aurantiaca</name>
    <dbReference type="NCBI Taxonomy" id="72124"/>
    <lineage>
        <taxon>Eukaryota</taxon>
        <taxon>Fungi</taxon>
        <taxon>Dikarya</taxon>
        <taxon>Basidiomycota</taxon>
        <taxon>Agaricomycotina</taxon>
        <taxon>Agaricomycetes</taxon>
        <taxon>Agaricomycetidae</taxon>
        <taxon>Boletales</taxon>
        <taxon>Coniophorineae</taxon>
        <taxon>Hygrophoropsidaceae</taxon>
        <taxon>Hygrophoropsis</taxon>
    </lineage>
</organism>
<name>A0ACB7ZU57_9AGAM</name>
<dbReference type="EMBL" id="MU268490">
    <property type="protein sequence ID" value="KAH7904394.1"/>
    <property type="molecule type" value="Genomic_DNA"/>
</dbReference>
<dbReference type="Proteomes" id="UP000790377">
    <property type="component" value="Unassembled WGS sequence"/>
</dbReference>